<evidence type="ECO:0000313" key="5">
    <source>
        <dbReference type="Proteomes" id="UP000298061"/>
    </source>
</evidence>
<keyword evidence="5" id="KW-1185">Reference proteome</keyword>
<comment type="similarity">
    <text evidence="1">Belongs to the RRP7 family.</text>
</comment>
<dbReference type="GO" id="GO:0000028">
    <property type="term" value="P:ribosomal small subunit assembly"/>
    <property type="evidence" value="ECO:0007669"/>
    <property type="project" value="TreeGrafter"/>
</dbReference>
<dbReference type="STRING" id="135208.A0A4Y9ZHY5"/>
<protein>
    <recommendedName>
        <fullName evidence="3">Ribosomal RNA-processing protein 7 C-terminal domain-containing protein</fullName>
    </recommendedName>
</protein>
<dbReference type="GO" id="GO:0006364">
    <property type="term" value="P:rRNA processing"/>
    <property type="evidence" value="ECO:0007669"/>
    <property type="project" value="TreeGrafter"/>
</dbReference>
<feature type="region of interest" description="Disordered" evidence="2">
    <location>
        <begin position="57"/>
        <end position="89"/>
    </location>
</feature>
<dbReference type="PANTHER" id="PTHR13191">
    <property type="entry name" value="RIBOSOMAL RNA PROCESSING PROTEIN 7-RELATED"/>
    <property type="match status" value="1"/>
</dbReference>
<dbReference type="Pfam" id="PF12923">
    <property type="entry name" value="RRP7"/>
    <property type="match status" value="1"/>
</dbReference>
<gene>
    <name evidence="4" type="ORF">EWM64_g9977</name>
</gene>
<dbReference type="PANTHER" id="PTHR13191:SF0">
    <property type="entry name" value="RIBOSOMAL RNA-PROCESSING PROTEIN 7 HOMOLOG A-RELATED"/>
    <property type="match status" value="1"/>
</dbReference>
<dbReference type="InterPro" id="IPR024326">
    <property type="entry name" value="RRP7_C"/>
</dbReference>
<feature type="region of interest" description="Disordered" evidence="2">
    <location>
        <begin position="107"/>
        <end position="128"/>
    </location>
</feature>
<evidence type="ECO:0000256" key="2">
    <source>
        <dbReference type="SAM" id="MobiDB-lite"/>
    </source>
</evidence>
<feature type="compositionally biased region" description="Basic and acidic residues" evidence="2">
    <location>
        <begin position="107"/>
        <end position="120"/>
    </location>
</feature>
<dbReference type="InterPro" id="IPR040446">
    <property type="entry name" value="RRP7"/>
</dbReference>
<organism evidence="4 5">
    <name type="scientific">Hericium alpestre</name>
    <dbReference type="NCBI Taxonomy" id="135208"/>
    <lineage>
        <taxon>Eukaryota</taxon>
        <taxon>Fungi</taxon>
        <taxon>Dikarya</taxon>
        <taxon>Basidiomycota</taxon>
        <taxon>Agaricomycotina</taxon>
        <taxon>Agaricomycetes</taxon>
        <taxon>Russulales</taxon>
        <taxon>Hericiaceae</taxon>
        <taxon>Hericium</taxon>
    </lineage>
</organism>
<proteinExistence type="inferred from homology"/>
<dbReference type="AlphaFoldDB" id="A0A4Y9ZHY5"/>
<reference evidence="4 5" key="1">
    <citation type="submission" date="2019-02" db="EMBL/GenBank/DDBJ databases">
        <title>Genome sequencing of the rare red list fungi Hericium alpestre (H. flagellum).</title>
        <authorList>
            <person name="Buettner E."/>
            <person name="Kellner H."/>
        </authorList>
    </citation>
    <scope>NUCLEOTIDE SEQUENCE [LARGE SCALE GENOMIC DNA]</scope>
    <source>
        <strain evidence="4 5">DSM 108284</strain>
    </source>
</reference>
<dbReference type="Proteomes" id="UP000298061">
    <property type="component" value="Unassembled WGS sequence"/>
</dbReference>
<dbReference type="OrthoDB" id="10260285at2759"/>
<dbReference type="GO" id="GO:0032545">
    <property type="term" value="C:CURI complex"/>
    <property type="evidence" value="ECO:0007669"/>
    <property type="project" value="TreeGrafter"/>
</dbReference>
<dbReference type="GO" id="GO:0034456">
    <property type="term" value="C:UTP-C complex"/>
    <property type="evidence" value="ECO:0007669"/>
    <property type="project" value="TreeGrafter"/>
</dbReference>
<feature type="compositionally biased region" description="Basic residues" evidence="2">
    <location>
        <begin position="1"/>
        <end position="16"/>
    </location>
</feature>
<accession>A0A4Y9ZHY5</accession>
<evidence type="ECO:0000259" key="3">
    <source>
        <dbReference type="Pfam" id="PF12923"/>
    </source>
</evidence>
<feature type="domain" description="Ribosomal RNA-processing protein 7 C-terminal" evidence="3">
    <location>
        <begin position="77"/>
        <end position="128"/>
    </location>
</feature>
<comment type="caution">
    <text evidence="4">The sequence shown here is derived from an EMBL/GenBank/DDBJ whole genome shotgun (WGS) entry which is preliminary data.</text>
</comment>
<dbReference type="EMBL" id="SFCI01002347">
    <property type="protein sequence ID" value="TFY74034.1"/>
    <property type="molecule type" value="Genomic_DNA"/>
</dbReference>
<dbReference type="Gene3D" id="6.10.250.1770">
    <property type="match status" value="1"/>
</dbReference>
<sequence length="128" mass="14905">MSFKKRTRFHRHHARRSSSTSPTDPQRYARPELLDALANEMPLPMIVDAECGMPLDLGKWQSGQAKSKDGAGGGGGKRKRKEKQEKTGFYAFQQHEKKRKELMDLKKRWEEDKAKVEKLKSSRKFRPY</sequence>
<evidence type="ECO:0000313" key="4">
    <source>
        <dbReference type="EMBL" id="TFY74034.1"/>
    </source>
</evidence>
<feature type="region of interest" description="Disordered" evidence="2">
    <location>
        <begin position="1"/>
        <end position="32"/>
    </location>
</feature>
<name>A0A4Y9ZHY5_9AGAM</name>
<evidence type="ECO:0000256" key="1">
    <source>
        <dbReference type="ARBA" id="ARBA00006110"/>
    </source>
</evidence>